<dbReference type="PROSITE" id="PS50801">
    <property type="entry name" value="STAS"/>
    <property type="match status" value="1"/>
</dbReference>
<comment type="similarity">
    <text evidence="1 2">Belongs to the anti-sigma-factor antagonist family.</text>
</comment>
<dbReference type="PANTHER" id="PTHR33495">
    <property type="entry name" value="ANTI-SIGMA FACTOR ANTAGONIST TM_1081-RELATED-RELATED"/>
    <property type="match status" value="1"/>
</dbReference>
<protein>
    <recommendedName>
        <fullName evidence="2">Anti-sigma factor antagonist</fullName>
    </recommendedName>
</protein>
<proteinExistence type="inferred from homology"/>
<dbReference type="Pfam" id="PF01740">
    <property type="entry name" value="STAS"/>
    <property type="match status" value="1"/>
</dbReference>
<organism evidence="4 5">
    <name type="scientific">Cytophaga hutchinsonii (strain ATCC 33406 / DSM 1761 / CIP 103989 / NBRC 15051 / NCIMB 9469 / D465)</name>
    <dbReference type="NCBI Taxonomy" id="269798"/>
    <lineage>
        <taxon>Bacteria</taxon>
        <taxon>Pseudomonadati</taxon>
        <taxon>Bacteroidota</taxon>
        <taxon>Cytophagia</taxon>
        <taxon>Cytophagales</taxon>
        <taxon>Cytophagaceae</taxon>
        <taxon>Cytophaga</taxon>
    </lineage>
</organism>
<evidence type="ECO:0000313" key="5">
    <source>
        <dbReference type="Proteomes" id="UP000001822"/>
    </source>
</evidence>
<keyword evidence="5" id="KW-1185">Reference proteome</keyword>
<sequence length="127" mass="14134">MKYTVEKTEKYVLFQLHEEKLTSITAPDLKTELVTLNAEGFNNIILNMTDVKYADSSGLSSILIGNRVCNNSGGLFVMCNVNDHVMKLLKISQLDTILTLLPTVEEGIDAVFLHEIQGDLEDEESAE</sequence>
<dbReference type="RefSeq" id="WP_011585296.1">
    <property type="nucleotide sequence ID" value="NC_008255.1"/>
</dbReference>
<dbReference type="NCBIfam" id="TIGR00377">
    <property type="entry name" value="ant_ant_sig"/>
    <property type="match status" value="1"/>
</dbReference>
<dbReference type="KEGG" id="chu:CHU_1913"/>
<dbReference type="AlphaFoldDB" id="A0A6N4SS96"/>
<gene>
    <name evidence="4" type="primary">spoIIA</name>
    <name evidence="4" type="ordered locus">CHU_1913</name>
</gene>
<dbReference type="EMBL" id="CP000383">
    <property type="protein sequence ID" value="ABG59179.1"/>
    <property type="molecule type" value="Genomic_DNA"/>
</dbReference>
<accession>A0A6N4SS96</accession>
<dbReference type="CDD" id="cd07043">
    <property type="entry name" value="STAS_anti-anti-sigma_factors"/>
    <property type="match status" value="1"/>
</dbReference>
<dbReference type="Proteomes" id="UP000001822">
    <property type="component" value="Chromosome"/>
</dbReference>
<dbReference type="GO" id="GO:0043856">
    <property type="term" value="F:anti-sigma factor antagonist activity"/>
    <property type="evidence" value="ECO:0007669"/>
    <property type="project" value="InterPro"/>
</dbReference>
<name>A0A6N4SS96_CYTH3</name>
<dbReference type="SUPFAM" id="SSF52091">
    <property type="entry name" value="SpoIIaa-like"/>
    <property type="match status" value="1"/>
</dbReference>
<feature type="domain" description="STAS" evidence="3">
    <location>
        <begin position="21"/>
        <end position="111"/>
    </location>
</feature>
<dbReference type="InterPro" id="IPR003658">
    <property type="entry name" value="Anti-sigma_ant"/>
</dbReference>
<dbReference type="Gene3D" id="3.30.750.24">
    <property type="entry name" value="STAS domain"/>
    <property type="match status" value="1"/>
</dbReference>
<reference evidence="4 5" key="1">
    <citation type="journal article" date="2007" name="Appl. Environ. Microbiol.">
        <title>Genome sequence of the cellulolytic gliding bacterium Cytophaga hutchinsonii.</title>
        <authorList>
            <person name="Xie G."/>
            <person name="Bruce D.C."/>
            <person name="Challacombe J.F."/>
            <person name="Chertkov O."/>
            <person name="Detter J.C."/>
            <person name="Gilna P."/>
            <person name="Han C.S."/>
            <person name="Lucas S."/>
            <person name="Misra M."/>
            <person name="Myers G.L."/>
            <person name="Richardson P."/>
            <person name="Tapia R."/>
            <person name="Thayer N."/>
            <person name="Thompson L.S."/>
            <person name="Brettin T.S."/>
            <person name="Henrissat B."/>
            <person name="Wilson D.B."/>
            <person name="McBride M.J."/>
        </authorList>
    </citation>
    <scope>NUCLEOTIDE SEQUENCE [LARGE SCALE GENOMIC DNA]</scope>
    <source>
        <strain evidence="5">ATCC 33406 / DSM 1761 / CIP 103989 / NBRC 15051 / NCIMB 9469 / D465</strain>
    </source>
</reference>
<dbReference type="InterPro" id="IPR002645">
    <property type="entry name" value="STAS_dom"/>
</dbReference>
<dbReference type="InterPro" id="IPR036513">
    <property type="entry name" value="STAS_dom_sf"/>
</dbReference>
<evidence type="ECO:0000256" key="2">
    <source>
        <dbReference type="RuleBase" id="RU003749"/>
    </source>
</evidence>
<evidence type="ECO:0000313" key="4">
    <source>
        <dbReference type="EMBL" id="ABG59179.1"/>
    </source>
</evidence>
<evidence type="ECO:0000256" key="1">
    <source>
        <dbReference type="ARBA" id="ARBA00009013"/>
    </source>
</evidence>
<dbReference type="OrthoDB" id="9796110at2"/>
<evidence type="ECO:0000259" key="3">
    <source>
        <dbReference type="PROSITE" id="PS50801"/>
    </source>
</evidence>
<dbReference type="PANTHER" id="PTHR33495:SF2">
    <property type="entry name" value="ANTI-SIGMA FACTOR ANTAGONIST TM_1081-RELATED"/>
    <property type="match status" value="1"/>
</dbReference>